<dbReference type="InterPro" id="IPR011737">
    <property type="entry name" value="CHP02206_TP0381"/>
</dbReference>
<dbReference type="RefSeq" id="WP_003023748.1">
    <property type="nucleotide sequence ID" value="NZ_CABFME010000022.1"/>
</dbReference>
<feature type="transmembrane region" description="Helical" evidence="1">
    <location>
        <begin position="20"/>
        <end position="37"/>
    </location>
</feature>
<keyword evidence="1" id="KW-0472">Membrane</keyword>
<evidence type="ECO:0000256" key="1">
    <source>
        <dbReference type="SAM" id="Phobius"/>
    </source>
</evidence>
<name>A0A0P0NA67_STRAP</name>
<evidence type="ECO:0000313" key="4">
    <source>
        <dbReference type="Proteomes" id="UP000238573"/>
    </source>
</evidence>
<reference evidence="2" key="3">
    <citation type="submission" date="2023-11" db="EMBL/GenBank/DDBJ databases">
        <title>Streptococcus anginosus urogential strains.</title>
        <authorList>
            <person name="Appleberry H."/>
            <person name="Garcia-Israel J."/>
            <person name="Wolfe A."/>
            <person name="Putonti C."/>
        </authorList>
    </citation>
    <scope>NUCLEOTIDE SEQUENCE</scope>
    <source>
        <strain evidence="2">UMB1758</strain>
    </source>
</reference>
<comment type="caution">
    <text evidence="3">The sequence shown here is derived from an EMBL/GenBank/DDBJ whole genome shotgun (WGS) entry which is preliminary data.</text>
</comment>
<organism evidence="3 4">
    <name type="scientific">Streptococcus anginosus</name>
    <dbReference type="NCBI Taxonomy" id="1328"/>
    <lineage>
        <taxon>Bacteria</taxon>
        <taxon>Bacillati</taxon>
        <taxon>Bacillota</taxon>
        <taxon>Bacilli</taxon>
        <taxon>Lactobacillales</taxon>
        <taxon>Streptococcaceae</taxon>
        <taxon>Streptococcus</taxon>
        <taxon>Streptococcus anginosus group</taxon>
    </lineage>
</organism>
<sequence length="232" mass="26621">MNLQEFFTSHKTEAPQLTPFWYGMMFLGIIYVMYSAVKYHKNRRYQNFLKAVQGLQILVLYGWYIVTLSPISESLPFYHCRLAMFAVLLLPDSSTYKQYFALLGVFGPICALVYPLFDPFAFPHITLVSYLIGHYALLGNSLTYLLNHYDSELLSLRRIGEISFSMNLLLLFVNLVSGGNYGFLKVPPLVGSHGMIANYIFVSLILILAIFVVSLIFKQIRREQGETVRQEN</sequence>
<feature type="transmembrane region" description="Helical" evidence="1">
    <location>
        <begin position="123"/>
        <end position="146"/>
    </location>
</feature>
<proteinExistence type="predicted"/>
<dbReference type="EMBL" id="JAWWVP010000003">
    <property type="protein sequence ID" value="MDX5039994.1"/>
    <property type="molecule type" value="Genomic_DNA"/>
</dbReference>
<dbReference type="AlphaFoldDB" id="A0A0P0NA67"/>
<feature type="transmembrane region" description="Helical" evidence="1">
    <location>
        <begin position="167"/>
        <end position="184"/>
    </location>
</feature>
<dbReference type="eggNOG" id="COG5522">
    <property type="taxonomic scope" value="Bacteria"/>
</dbReference>
<evidence type="ECO:0000313" key="2">
    <source>
        <dbReference type="EMBL" id="MDX5039994.1"/>
    </source>
</evidence>
<feature type="transmembrane region" description="Helical" evidence="1">
    <location>
        <begin position="196"/>
        <end position="217"/>
    </location>
</feature>
<gene>
    <name evidence="3" type="ORF">C6A27_04815</name>
    <name evidence="2" type="ORF">SFH28_03845</name>
</gene>
<dbReference type="Proteomes" id="UP000238573">
    <property type="component" value="Unassembled WGS sequence"/>
</dbReference>
<keyword evidence="1" id="KW-1133">Transmembrane helix</keyword>
<dbReference type="EMBL" id="PVSZ01000010">
    <property type="protein sequence ID" value="PRT70730.1"/>
    <property type="molecule type" value="Genomic_DNA"/>
</dbReference>
<reference evidence="3" key="2">
    <citation type="submission" date="2018-03" db="EMBL/GenBank/DDBJ databases">
        <authorList>
            <person name="Keele B.F."/>
        </authorList>
    </citation>
    <scope>NUCLEOTIDE SEQUENCE</scope>
    <source>
        <strain evidence="3">OUP21</strain>
    </source>
</reference>
<accession>A0A0P0NA67</accession>
<feature type="transmembrane region" description="Helical" evidence="1">
    <location>
        <begin position="99"/>
        <end position="117"/>
    </location>
</feature>
<protein>
    <submittedName>
        <fullName evidence="3">TIGR02206 family membrane protein</fullName>
    </submittedName>
</protein>
<dbReference type="NCBIfam" id="TIGR02206">
    <property type="entry name" value="intg_mem_TP0381"/>
    <property type="match status" value="1"/>
</dbReference>
<dbReference type="Pfam" id="PF14808">
    <property type="entry name" value="TMEM164"/>
    <property type="match status" value="1"/>
</dbReference>
<keyword evidence="1" id="KW-0812">Transmembrane</keyword>
<evidence type="ECO:0000313" key="3">
    <source>
        <dbReference type="EMBL" id="PRT70730.1"/>
    </source>
</evidence>
<reference evidence="3 4" key="1">
    <citation type="journal article" date="1993" name="J. Dent. Res.">
        <title>The isolation and characterization of milleri group streptococci from dental periapical abscesses.</title>
        <authorList>
            <person name="Fisher L.E."/>
            <person name="Russell R.R."/>
        </authorList>
    </citation>
    <scope>NUCLEOTIDE SEQUENCE [LARGE SCALE GENOMIC DNA]</scope>
    <source>
        <strain evidence="3 4">OUP21</strain>
    </source>
</reference>
<dbReference type="STRING" id="862971.SANR_1507"/>